<accession>A0AAN9IGJ5</accession>
<dbReference type="FunFam" id="3.30.70.330:FF:000383">
    <property type="entry name" value="Sex lethal, isoform D"/>
    <property type="match status" value="1"/>
</dbReference>
<comment type="caution">
    <text evidence="5">The sequence shown here is derived from an EMBL/GenBank/DDBJ whole genome shotgun (WGS) entry which is preliminary data.</text>
</comment>
<dbReference type="SMART" id="SM00360">
    <property type="entry name" value="RRM"/>
    <property type="match status" value="1"/>
</dbReference>
<evidence type="ECO:0000256" key="3">
    <source>
        <dbReference type="PROSITE-ProRule" id="PRU00176"/>
    </source>
</evidence>
<feature type="domain" description="RRM" evidence="4">
    <location>
        <begin position="207"/>
        <end position="287"/>
    </location>
</feature>
<evidence type="ECO:0000313" key="6">
    <source>
        <dbReference type="Proteomes" id="UP001359559"/>
    </source>
</evidence>
<dbReference type="InterPro" id="IPR050502">
    <property type="entry name" value="Euk_RNA-bind_prot"/>
</dbReference>
<dbReference type="GO" id="GO:0005737">
    <property type="term" value="C:cytoplasm"/>
    <property type="evidence" value="ECO:0007669"/>
    <property type="project" value="UniProtKB-ARBA"/>
</dbReference>
<dbReference type="InterPro" id="IPR012677">
    <property type="entry name" value="Nucleotide-bd_a/b_plait_sf"/>
</dbReference>
<evidence type="ECO:0000256" key="1">
    <source>
        <dbReference type="ARBA" id="ARBA00022737"/>
    </source>
</evidence>
<dbReference type="GO" id="GO:0003729">
    <property type="term" value="F:mRNA binding"/>
    <property type="evidence" value="ECO:0007669"/>
    <property type="project" value="UniProtKB-ARBA"/>
</dbReference>
<dbReference type="EMBL" id="JAYKXN010000006">
    <property type="protein sequence ID" value="KAK7277704.1"/>
    <property type="molecule type" value="Genomic_DNA"/>
</dbReference>
<dbReference type="Pfam" id="PF13966">
    <property type="entry name" value="zf-RVT"/>
    <property type="match status" value="1"/>
</dbReference>
<evidence type="ECO:0000256" key="2">
    <source>
        <dbReference type="ARBA" id="ARBA00022884"/>
    </source>
</evidence>
<dbReference type="PANTHER" id="PTHR48025">
    <property type="entry name" value="OS02G0815200 PROTEIN"/>
    <property type="match status" value="1"/>
</dbReference>
<keyword evidence="1" id="KW-0677">Repeat</keyword>
<protein>
    <recommendedName>
        <fullName evidence="4">RRM domain-containing protein</fullName>
    </recommendedName>
</protein>
<dbReference type="InterPro" id="IPR026960">
    <property type="entry name" value="RVT-Znf"/>
</dbReference>
<dbReference type="GO" id="GO:0010629">
    <property type="term" value="P:negative regulation of gene expression"/>
    <property type="evidence" value="ECO:0007669"/>
    <property type="project" value="UniProtKB-ARBA"/>
</dbReference>
<evidence type="ECO:0000313" key="5">
    <source>
        <dbReference type="EMBL" id="KAK7277704.1"/>
    </source>
</evidence>
<name>A0AAN9IGJ5_CLITE</name>
<dbReference type="GO" id="GO:0009967">
    <property type="term" value="P:positive regulation of signal transduction"/>
    <property type="evidence" value="ECO:0007669"/>
    <property type="project" value="UniProtKB-ARBA"/>
</dbReference>
<reference evidence="5 6" key="1">
    <citation type="submission" date="2024-01" db="EMBL/GenBank/DDBJ databases">
        <title>The genomes of 5 underutilized Papilionoideae crops provide insights into root nodulation and disease resistance.</title>
        <authorList>
            <person name="Yuan L."/>
        </authorList>
    </citation>
    <scope>NUCLEOTIDE SEQUENCE [LARGE SCALE GENOMIC DNA]</scope>
    <source>
        <strain evidence="5">LY-2023</strain>
        <tissue evidence="5">Leaf</tissue>
    </source>
</reference>
<dbReference type="Pfam" id="PF00076">
    <property type="entry name" value="RRM_1"/>
    <property type="match status" value="1"/>
</dbReference>
<evidence type="ECO:0000259" key="4">
    <source>
        <dbReference type="PROSITE" id="PS50102"/>
    </source>
</evidence>
<dbReference type="InterPro" id="IPR000504">
    <property type="entry name" value="RRM_dom"/>
</dbReference>
<dbReference type="SUPFAM" id="SSF54928">
    <property type="entry name" value="RNA-binding domain, RBD"/>
    <property type="match status" value="1"/>
</dbReference>
<proteinExistence type="predicted"/>
<dbReference type="Proteomes" id="UP001359559">
    <property type="component" value="Unassembled WGS sequence"/>
</dbReference>
<keyword evidence="6" id="KW-1185">Reference proteome</keyword>
<gene>
    <name evidence="5" type="ORF">RJT34_22719</name>
</gene>
<dbReference type="PROSITE" id="PS50102">
    <property type="entry name" value="RRM"/>
    <property type="match status" value="1"/>
</dbReference>
<dbReference type="AlphaFoldDB" id="A0AAN9IGJ5"/>
<dbReference type="InterPro" id="IPR035979">
    <property type="entry name" value="RBD_domain_sf"/>
</dbReference>
<dbReference type="Gene3D" id="3.30.70.330">
    <property type="match status" value="1"/>
</dbReference>
<organism evidence="5 6">
    <name type="scientific">Clitoria ternatea</name>
    <name type="common">Butterfly pea</name>
    <dbReference type="NCBI Taxonomy" id="43366"/>
    <lineage>
        <taxon>Eukaryota</taxon>
        <taxon>Viridiplantae</taxon>
        <taxon>Streptophyta</taxon>
        <taxon>Embryophyta</taxon>
        <taxon>Tracheophyta</taxon>
        <taxon>Spermatophyta</taxon>
        <taxon>Magnoliopsida</taxon>
        <taxon>eudicotyledons</taxon>
        <taxon>Gunneridae</taxon>
        <taxon>Pentapetalae</taxon>
        <taxon>rosids</taxon>
        <taxon>fabids</taxon>
        <taxon>Fabales</taxon>
        <taxon>Fabaceae</taxon>
        <taxon>Papilionoideae</taxon>
        <taxon>50 kb inversion clade</taxon>
        <taxon>NPAAA clade</taxon>
        <taxon>indigoferoid/millettioid clade</taxon>
        <taxon>Phaseoleae</taxon>
        <taxon>Clitoria</taxon>
    </lineage>
</organism>
<keyword evidence="2 3" id="KW-0694">RNA-binding</keyword>
<sequence length="426" mass="47620">MMRPAPAREPLHSISSSHSLSLSMTWFSFPYLFLLKVRTTLLSKANLPTPPMGSSVPLVVKWADTEKERQARRTQKLQSQVSNVLHADSQHPSLFGALPMGYVPPYNGYGYQALGGYGLMPYRLPPMQNQPGFHNIMPHINQGNALRPHLGHNMNPRNYPTPPVSYFRSYPAVPGIQHPMAYPGGMISPRPVSSSPGSVSPTGPPGANLFIYHIPQDYGDDELATAFQPFGRVLSAKIFVDKATGVSKCFGFVSYDTPESAQAAINKMNGCQLGVRHMTIKSKYAEILNHHCFNPDGKICSRLMARLSSWRASTLSFVGRVTFTQVVVAALPTYAMKTFLLPKGNVLHKLNLRSANRGSDGPHHYVRSRVWKLRVPWRVHIFLWIVLNEGLKTNVRRHHFSPNADVLCPLCHHEEETDLHVLRDCM</sequence>
<dbReference type="PANTHER" id="PTHR48025:SF1">
    <property type="entry name" value="RRM DOMAIN-CONTAINING PROTEIN"/>
    <property type="match status" value="1"/>
</dbReference>